<feature type="transmembrane region" description="Helical" evidence="2">
    <location>
        <begin position="72"/>
        <end position="92"/>
    </location>
</feature>
<evidence type="ECO:0000256" key="2">
    <source>
        <dbReference type="SAM" id="Phobius"/>
    </source>
</evidence>
<gene>
    <name evidence="4" type="ORF">AB5J53_15865</name>
</gene>
<reference evidence="4" key="1">
    <citation type="submission" date="2024-07" db="EMBL/GenBank/DDBJ databases">
        <authorList>
            <person name="Yu S.T."/>
        </authorList>
    </citation>
    <scope>NUCLEOTIDE SEQUENCE</scope>
    <source>
        <strain evidence="4">R41</strain>
    </source>
</reference>
<organism evidence="4">
    <name type="scientific">Streptomyces sp. R41</name>
    <dbReference type="NCBI Taxonomy" id="3238632"/>
    <lineage>
        <taxon>Bacteria</taxon>
        <taxon>Bacillati</taxon>
        <taxon>Actinomycetota</taxon>
        <taxon>Actinomycetes</taxon>
        <taxon>Kitasatosporales</taxon>
        <taxon>Streptomycetaceae</taxon>
        <taxon>Streptomyces</taxon>
    </lineage>
</organism>
<dbReference type="AlphaFoldDB" id="A0AB39REQ7"/>
<keyword evidence="2" id="KW-0812">Transmembrane</keyword>
<dbReference type="InterPro" id="IPR055568">
    <property type="entry name" value="DUF7144"/>
</dbReference>
<keyword evidence="2" id="KW-1133">Transmembrane helix</keyword>
<feature type="transmembrane region" description="Helical" evidence="2">
    <location>
        <begin position="26"/>
        <end position="50"/>
    </location>
</feature>
<evidence type="ECO:0000313" key="4">
    <source>
        <dbReference type="EMBL" id="XDQ53036.1"/>
    </source>
</evidence>
<feature type="compositionally biased region" description="Polar residues" evidence="1">
    <location>
        <begin position="1"/>
        <end position="10"/>
    </location>
</feature>
<evidence type="ECO:0000259" key="3">
    <source>
        <dbReference type="Pfam" id="PF23636"/>
    </source>
</evidence>
<dbReference type="EMBL" id="CP163443">
    <property type="protein sequence ID" value="XDQ53036.1"/>
    <property type="molecule type" value="Genomic_DNA"/>
</dbReference>
<evidence type="ECO:0000256" key="1">
    <source>
        <dbReference type="SAM" id="MobiDB-lite"/>
    </source>
</evidence>
<name>A0AB39REQ7_9ACTN</name>
<protein>
    <recommendedName>
        <fullName evidence="3">DUF7144 domain-containing protein</fullName>
    </recommendedName>
</protein>
<dbReference type="RefSeq" id="WP_369246301.1">
    <property type="nucleotide sequence ID" value="NZ_CP163443.1"/>
</dbReference>
<proteinExistence type="predicted"/>
<sequence>MQPESRTSDGGTSGPPDRPPVERSHWVAFAGIMLMLSGLFDIINGFVALLDNGYYATTFEHGQRLLIFNYDAWGWVWIFVGIAQILASLGVFMGSRFARIAGIVLAGACMVGQLIFLSTFPLWSVATMALSVLVIYGLVSVPRHLPGERV</sequence>
<keyword evidence="2" id="KW-0472">Membrane</keyword>
<accession>A0AB39REQ7</accession>
<feature type="domain" description="DUF7144" evidence="3">
    <location>
        <begin position="26"/>
        <end position="141"/>
    </location>
</feature>
<feature type="region of interest" description="Disordered" evidence="1">
    <location>
        <begin position="1"/>
        <end position="20"/>
    </location>
</feature>
<dbReference type="Pfam" id="PF23636">
    <property type="entry name" value="DUF7144"/>
    <property type="match status" value="1"/>
</dbReference>
<feature type="transmembrane region" description="Helical" evidence="2">
    <location>
        <begin position="97"/>
        <end position="116"/>
    </location>
</feature>
<feature type="transmembrane region" description="Helical" evidence="2">
    <location>
        <begin position="122"/>
        <end position="141"/>
    </location>
</feature>